<reference evidence="4" key="1">
    <citation type="journal article" date="2020" name="mSystems">
        <title>Genome- and Community-Level Interaction Insights into Carbon Utilization and Element Cycling Functions of Hydrothermarchaeota in Hydrothermal Sediment.</title>
        <authorList>
            <person name="Zhou Z."/>
            <person name="Liu Y."/>
            <person name="Xu W."/>
            <person name="Pan J."/>
            <person name="Luo Z.H."/>
            <person name="Li M."/>
        </authorList>
    </citation>
    <scope>NUCLEOTIDE SEQUENCE [LARGE SCALE GENOMIC DNA]</scope>
    <source>
        <strain evidence="4">SpSt-132</strain>
    </source>
</reference>
<gene>
    <name evidence="4" type="ORF">ENO47_06440</name>
</gene>
<evidence type="ECO:0000313" key="4">
    <source>
        <dbReference type="EMBL" id="HEW46287.1"/>
    </source>
</evidence>
<dbReference type="PANTHER" id="PTHR30469">
    <property type="entry name" value="MULTIDRUG RESISTANCE PROTEIN MDTA"/>
    <property type="match status" value="1"/>
</dbReference>
<dbReference type="PANTHER" id="PTHR30469:SF15">
    <property type="entry name" value="HLYD FAMILY OF SECRETION PROTEINS"/>
    <property type="match status" value="1"/>
</dbReference>
<dbReference type="EMBL" id="DSFP01000056">
    <property type="protein sequence ID" value="HEW46287.1"/>
    <property type="molecule type" value="Genomic_DNA"/>
</dbReference>
<proteinExistence type="inferred from homology"/>
<protein>
    <submittedName>
        <fullName evidence="4">Efflux RND transporter periplasmic adaptor subunit</fullName>
    </submittedName>
</protein>
<evidence type="ECO:0000259" key="3">
    <source>
        <dbReference type="Pfam" id="PF25917"/>
    </source>
</evidence>
<dbReference type="NCBIfam" id="TIGR01730">
    <property type="entry name" value="RND_mfp"/>
    <property type="match status" value="1"/>
</dbReference>
<dbReference type="SUPFAM" id="SSF111369">
    <property type="entry name" value="HlyD-like secretion proteins"/>
    <property type="match status" value="1"/>
</dbReference>
<organism evidence="4">
    <name type="scientific">Hydrogenobacter sp</name>
    <dbReference type="NCBI Taxonomy" id="2152829"/>
    <lineage>
        <taxon>Bacteria</taxon>
        <taxon>Pseudomonadati</taxon>
        <taxon>Aquificota</taxon>
        <taxon>Aquificia</taxon>
        <taxon>Aquificales</taxon>
        <taxon>Aquificaceae</taxon>
        <taxon>Hydrogenobacter</taxon>
    </lineage>
</organism>
<dbReference type="Gene3D" id="2.40.50.100">
    <property type="match status" value="1"/>
</dbReference>
<name>A0A7C2ZIF0_9AQUI</name>
<dbReference type="InterPro" id="IPR006143">
    <property type="entry name" value="RND_pump_MFP"/>
</dbReference>
<comment type="similarity">
    <text evidence="1">Belongs to the membrane fusion protein (MFP) (TC 8.A.1) family.</text>
</comment>
<dbReference type="InterPro" id="IPR058625">
    <property type="entry name" value="MdtA-like_BSH"/>
</dbReference>
<feature type="coiled-coil region" evidence="2">
    <location>
        <begin position="59"/>
        <end position="124"/>
    </location>
</feature>
<dbReference type="GO" id="GO:1990281">
    <property type="term" value="C:efflux pump complex"/>
    <property type="evidence" value="ECO:0007669"/>
    <property type="project" value="TreeGrafter"/>
</dbReference>
<feature type="domain" description="Multidrug resistance protein MdtA-like barrel-sandwich hybrid" evidence="3">
    <location>
        <begin position="19"/>
        <end position="152"/>
    </location>
</feature>
<dbReference type="AlphaFoldDB" id="A0A7C2ZIF0"/>
<evidence type="ECO:0000256" key="2">
    <source>
        <dbReference type="SAM" id="Coils"/>
    </source>
</evidence>
<keyword evidence="2" id="KW-0175">Coiled coil</keyword>
<sequence>MGFIFLVLLSYFIMVFAQEVKVSAIVQGKVEKLFVKEGQRVNKGDILVIIDPVLYTTQRDGLKAQLNSQKATLEKVERDFKRYEELFNRGLLSRSEYEDWKSRYDKELSQYQALKSQLERVEKLVEYCTIKSPTKGVVKKLFVREGMFVNGTLSPEVLLILEER</sequence>
<evidence type="ECO:0000256" key="1">
    <source>
        <dbReference type="ARBA" id="ARBA00009477"/>
    </source>
</evidence>
<comment type="caution">
    <text evidence="4">The sequence shown here is derived from an EMBL/GenBank/DDBJ whole genome shotgun (WGS) entry which is preliminary data.</text>
</comment>
<dbReference type="Pfam" id="PF25917">
    <property type="entry name" value="BSH_RND"/>
    <property type="match status" value="1"/>
</dbReference>
<accession>A0A7C2ZIF0</accession>
<dbReference type="Gene3D" id="1.10.287.470">
    <property type="entry name" value="Helix hairpin bin"/>
    <property type="match status" value="1"/>
</dbReference>
<dbReference type="GO" id="GO:0015562">
    <property type="term" value="F:efflux transmembrane transporter activity"/>
    <property type="evidence" value="ECO:0007669"/>
    <property type="project" value="TreeGrafter"/>
</dbReference>